<dbReference type="RefSeq" id="WP_113955746.1">
    <property type="nucleotide sequence ID" value="NZ_QNRT01000007.1"/>
</dbReference>
<dbReference type="InParanoid" id="A0A395JFQ1"/>
<organism evidence="1 2">
    <name type="scientific">Arenicella xantha</name>
    <dbReference type="NCBI Taxonomy" id="644221"/>
    <lineage>
        <taxon>Bacteria</taxon>
        <taxon>Pseudomonadati</taxon>
        <taxon>Pseudomonadota</taxon>
        <taxon>Gammaproteobacteria</taxon>
        <taxon>Arenicellales</taxon>
        <taxon>Arenicellaceae</taxon>
        <taxon>Arenicella</taxon>
    </lineage>
</organism>
<dbReference type="Proteomes" id="UP000253083">
    <property type="component" value="Unassembled WGS sequence"/>
</dbReference>
<evidence type="ECO:0000313" key="1">
    <source>
        <dbReference type="EMBL" id="RBP48487.1"/>
    </source>
</evidence>
<keyword evidence="2" id="KW-1185">Reference proteome</keyword>
<comment type="caution">
    <text evidence="1">The sequence shown here is derived from an EMBL/GenBank/DDBJ whole genome shotgun (WGS) entry which is preliminary data.</text>
</comment>
<reference evidence="1 2" key="1">
    <citation type="submission" date="2018-06" db="EMBL/GenBank/DDBJ databases">
        <title>Genomic Encyclopedia of Type Strains, Phase IV (KMG-IV): sequencing the most valuable type-strain genomes for metagenomic binning, comparative biology and taxonomic classification.</title>
        <authorList>
            <person name="Goeker M."/>
        </authorList>
    </citation>
    <scope>NUCLEOTIDE SEQUENCE [LARGE SCALE GENOMIC DNA]</scope>
    <source>
        <strain evidence="1 2">DSM 24032</strain>
    </source>
</reference>
<sequence>MKQRNNLKKFHDTEELVTEDTSTDVTSALVVSPIVKVNDECSTSANDGDHVIAQEIGFTEYRPLWVGSTFVTLSEDDFLDLIPANSYFH</sequence>
<proteinExistence type="predicted"/>
<gene>
    <name evidence="1" type="ORF">DFR28_10789</name>
</gene>
<accession>A0A395JFQ1</accession>
<protein>
    <submittedName>
        <fullName evidence="1">Uncharacterized protein</fullName>
    </submittedName>
</protein>
<name>A0A395JFQ1_9GAMM</name>
<dbReference type="AlphaFoldDB" id="A0A395JFQ1"/>
<dbReference type="EMBL" id="QNRT01000007">
    <property type="protein sequence ID" value="RBP48487.1"/>
    <property type="molecule type" value="Genomic_DNA"/>
</dbReference>
<evidence type="ECO:0000313" key="2">
    <source>
        <dbReference type="Proteomes" id="UP000253083"/>
    </source>
</evidence>